<organism evidence="8 9">
    <name type="scientific">Mesorhizobium neociceri</name>
    <dbReference type="NCBI Taxonomy" id="1307853"/>
    <lineage>
        <taxon>Bacteria</taxon>
        <taxon>Pseudomonadati</taxon>
        <taxon>Pseudomonadota</taxon>
        <taxon>Alphaproteobacteria</taxon>
        <taxon>Hyphomicrobiales</taxon>
        <taxon>Phyllobacteriaceae</taxon>
        <taxon>Mesorhizobium</taxon>
    </lineage>
</organism>
<evidence type="ECO:0000256" key="5">
    <source>
        <dbReference type="ARBA" id="ARBA00023136"/>
    </source>
</evidence>
<protein>
    <submittedName>
        <fullName evidence="8">ABC transporter permease</fullName>
    </submittedName>
</protein>
<dbReference type="PANTHER" id="PTHR43738">
    <property type="entry name" value="ABC TRANSPORTER, MEMBRANE PROTEIN"/>
    <property type="match status" value="1"/>
</dbReference>
<feature type="transmembrane region" description="Helical" evidence="6">
    <location>
        <begin position="288"/>
        <end position="310"/>
    </location>
</feature>
<keyword evidence="9" id="KW-1185">Reference proteome</keyword>
<comment type="subcellular location">
    <subcellularLocation>
        <location evidence="1">Cell membrane</location>
        <topology evidence="1">Multi-pass membrane protein</topology>
    </subcellularLocation>
</comment>
<keyword evidence="3 6" id="KW-0812">Transmembrane</keyword>
<evidence type="ECO:0000256" key="2">
    <source>
        <dbReference type="ARBA" id="ARBA00022475"/>
    </source>
</evidence>
<proteinExistence type="predicted"/>
<accession>A0A838BD14</accession>
<evidence type="ECO:0000256" key="3">
    <source>
        <dbReference type="ARBA" id="ARBA00022692"/>
    </source>
</evidence>
<sequence>MLRFIAADLRRHWIGVAAVALLIALATALGVAVTLSERALRLGSAQAADAFDLVIGAPGSETQLVLSSVFLQAAPLSLMPGDVLSGLVRDKRVAWAAPVGFGDFVENFPIVGTTQALVDGLGGVSEGRTFTRLGDALVGASVPKSVGARFHPAHGQLHAATEIHNDFTYTIVGRLSPTGTAWDRAIIVPIEAVWHVHKHENGRAGIAALVEQVDAKDGTELHGFDTPINPEAVLDPSAPGLPAVLVKPHTIADAYKLRQQYRSDRTLAVFPGEVLTRLYGTLGDARRILSVVAAGAQFLVAAAILLVVIVHVLQRRHQIGALRAFGAPRQVVFGIVWVETFVIVGAGVLLGFLFGYLAARTIAHAMAETSGFAMPVTFRIEDMRSVLILLVVAGLAAVVPSILAYRQSPAQALRN</sequence>
<dbReference type="Proteomes" id="UP000558284">
    <property type="component" value="Unassembled WGS sequence"/>
</dbReference>
<evidence type="ECO:0000313" key="8">
    <source>
        <dbReference type="EMBL" id="MBA1143454.1"/>
    </source>
</evidence>
<keyword evidence="2" id="KW-1003">Cell membrane</keyword>
<dbReference type="GO" id="GO:0005886">
    <property type="term" value="C:plasma membrane"/>
    <property type="evidence" value="ECO:0007669"/>
    <property type="project" value="UniProtKB-SubCell"/>
</dbReference>
<comment type="caution">
    <text evidence="8">The sequence shown here is derived from an EMBL/GenBank/DDBJ whole genome shotgun (WGS) entry which is preliminary data.</text>
</comment>
<evidence type="ECO:0000313" key="9">
    <source>
        <dbReference type="Proteomes" id="UP000558284"/>
    </source>
</evidence>
<evidence type="ECO:0000256" key="6">
    <source>
        <dbReference type="SAM" id="Phobius"/>
    </source>
</evidence>
<evidence type="ECO:0000256" key="1">
    <source>
        <dbReference type="ARBA" id="ARBA00004651"/>
    </source>
</evidence>
<evidence type="ECO:0000259" key="7">
    <source>
        <dbReference type="Pfam" id="PF02687"/>
    </source>
</evidence>
<keyword evidence="4 6" id="KW-1133">Transmembrane helix</keyword>
<dbReference type="PANTHER" id="PTHR43738:SF2">
    <property type="entry name" value="ABC TRANSPORTER PERMEASE"/>
    <property type="match status" value="1"/>
</dbReference>
<gene>
    <name evidence="8" type="ORF">H0241_24840</name>
</gene>
<feature type="transmembrane region" description="Helical" evidence="6">
    <location>
        <begin position="386"/>
        <end position="405"/>
    </location>
</feature>
<dbReference type="Pfam" id="PF02687">
    <property type="entry name" value="FtsX"/>
    <property type="match status" value="1"/>
</dbReference>
<evidence type="ECO:0000256" key="4">
    <source>
        <dbReference type="ARBA" id="ARBA00022989"/>
    </source>
</evidence>
<feature type="transmembrane region" description="Helical" evidence="6">
    <location>
        <begin position="331"/>
        <end position="359"/>
    </location>
</feature>
<feature type="domain" description="ABC3 transporter permease C-terminal" evidence="7">
    <location>
        <begin position="292"/>
        <end position="406"/>
    </location>
</feature>
<keyword evidence="5 6" id="KW-0472">Membrane</keyword>
<reference evidence="8 9" key="1">
    <citation type="submission" date="2020-07" db="EMBL/GenBank/DDBJ databases">
        <title>Definition of the novel symbiovar canariense within Mesorhizobium novociceri, a new species of genus Mesorhizobium nodulating Cicer canariense in the Caldera de Taburiente National Park (La Palma, Canary Islands).</title>
        <authorList>
            <person name="Leon-Barrios M."/>
            <person name="Perez-Yepez J."/>
            <person name="Flores-Felix J.D."/>
            <person name="Ramirez-Baena M.H."/>
            <person name="Pulido-Suarez L."/>
            <person name="Igual J.M."/>
            <person name="Velazquez E."/>
            <person name="Peix A."/>
        </authorList>
    </citation>
    <scope>NUCLEOTIDE SEQUENCE [LARGE SCALE GENOMIC DNA]</scope>
    <source>
        <strain evidence="8 9">CCANP35</strain>
    </source>
</reference>
<dbReference type="InterPro" id="IPR003838">
    <property type="entry name" value="ABC3_permease_C"/>
</dbReference>
<name>A0A838BD14_9HYPH</name>
<dbReference type="EMBL" id="JACDTY010000014">
    <property type="protein sequence ID" value="MBA1143454.1"/>
    <property type="molecule type" value="Genomic_DNA"/>
</dbReference>
<dbReference type="InterPro" id="IPR051125">
    <property type="entry name" value="ABC-4/HrtB_transporter"/>
</dbReference>
<dbReference type="AlphaFoldDB" id="A0A838BD14"/>
<dbReference type="RefSeq" id="WP_181060467.1">
    <property type="nucleotide sequence ID" value="NZ_JACDTY010000014.1"/>
</dbReference>